<reference evidence="6 7" key="1">
    <citation type="submission" date="2017-08" db="EMBL/GenBank/DDBJ databases">
        <title>Infants hospitalized years apart are colonized by the same room-sourced microbial strains.</title>
        <authorList>
            <person name="Brooks B."/>
            <person name="Olm M.R."/>
            <person name="Firek B.A."/>
            <person name="Baker R."/>
            <person name="Thomas B.C."/>
            <person name="Morowitz M.J."/>
            <person name="Banfield J.F."/>
        </authorList>
    </citation>
    <scope>NUCLEOTIDE SEQUENCE [LARGE SCALE GENOMIC DNA]</scope>
    <source>
        <strain evidence="6">S2_005_003_R2_41</strain>
    </source>
</reference>
<dbReference type="Proteomes" id="UP000249135">
    <property type="component" value="Unassembled WGS sequence"/>
</dbReference>
<dbReference type="InterPro" id="IPR050884">
    <property type="entry name" value="CNP_phosphodiesterase-III"/>
</dbReference>
<dbReference type="GO" id="GO:0004527">
    <property type="term" value="F:exonuclease activity"/>
    <property type="evidence" value="ECO:0007669"/>
    <property type="project" value="UniProtKB-KW"/>
</dbReference>
<evidence type="ECO:0000313" key="7">
    <source>
        <dbReference type="Proteomes" id="UP000249135"/>
    </source>
</evidence>
<dbReference type="Gene3D" id="3.60.21.10">
    <property type="match status" value="1"/>
</dbReference>
<sequence length="281" mass="30051">MTVLVQISDPHFGTDQPPVLRALADWVRAQAPDVLLLTGDITQRATAAQFAAARAFVDGLGVAQCLAIPGNHDIPLFALWARLFSPYGRYAAAFGADLTPVVERPDCVVLGLNTTRWWRHENGEVSQRQIEDIARRLGRASPAQLRIVAVHQPVAVTRPEDEKNLLRGHAALVRQASEAGADLVLGGHIHLPYALRLPTARAAWAVQAGTAVSSRVRAGAPNSINLIRGPVIGAGGARSCTLERWDHDGRTGRFEPAQVRTLELSPMPTGPSAASSNPHAG</sequence>
<dbReference type="EMBL" id="QFPP01000327">
    <property type="protein sequence ID" value="PZQ68182.1"/>
    <property type="molecule type" value="Genomic_DNA"/>
</dbReference>
<dbReference type="PANTHER" id="PTHR42988">
    <property type="entry name" value="PHOSPHOHYDROLASE"/>
    <property type="match status" value="1"/>
</dbReference>
<dbReference type="InterPro" id="IPR029052">
    <property type="entry name" value="Metallo-depent_PP-like"/>
</dbReference>
<dbReference type="GO" id="GO:0046872">
    <property type="term" value="F:metal ion binding"/>
    <property type="evidence" value="ECO:0007669"/>
    <property type="project" value="UniProtKB-KW"/>
</dbReference>
<evidence type="ECO:0000256" key="3">
    <source>
        <dbReference type="ARBA" id="ARBA00023004"/>
    </source>
</evidence>
<organism evidence="6 7">
    <name type="scientific">Variovorax paradoxus</name>
    <dbReference type="NCBI Taxonomy" id="34073"/>
    <lineage>
        <taxon>Bacteria</taxon>
        <taxon>Pseudomonadati</taxon>
        <taxon>Pseudomonadota</taxon>
        <taxon>Betaproteobacteria</taxon>
        <taxon>Burkholderiales</taxon>
        <taxon>Comamonadaceae</taxon>
        <taxon>Variovorax</taxon>
    </lineage>
</organism>
<feature type="domain" description="Calcineurin-like phosphoesterase" evidence="5">
    <location>
        <begin position="4"/>
        <end position="191"/>
    </location>
</feature>
<evidence type="ECO:0000256" key="1">
    <source>
        <dbReference type="ARBA" id="ARBA00022723"/>
    </source>
</evidence>
<evidence type="ECO:0000313" key="6">
    <source>
        <dbReference type="EMBL" id="PZQ68182.1"/>
    </source>
</evidence>
<accession>A0A2W5PRI5</accession>
<proteinExistence type="inferred from homology"/>
<name>A0A2W5PRI5_VARPD</name>
<evidence type="ECO:0000256" key="2">
    <source>
        <dbReference type="ARBA" id="ARBA00022801"/>
    </source>
</evidence>
<keyword evidence="2" id="KW-0378">Hydrolase</keyword>
<dbReference type="Pfam" id="PF00149">
    <property type="entry name" value="Metallophos"/>
    <property type="match status" value="1"/>
</dbReference>
<keyword evidence="1" id="KW-0479">Metal-binding</keyword>
<keyword evidence="3" id="KW-0408">Iron</keyword>
<dbReference type="AlphaFoldDB" id="A0A2W5PRI5"/>
<comment type="caution">
    <text evidence="6">The sequence shown here is derived from an EMBL/GenBank/DDBJ whole genome shotgun (WGS) entry which is preliminary data.</text>
</comment>
<dbReference type="SUPFAM" id="SSF56300">
    <property type="entry name" value="Metallo-dependent phosphatases"/>
    <property type="match status" value="1"/>
</dbReference>
<evidence type="ECO:0000256" key="4">
    <source>
        <dbReference type="ARBA" id="ARBA00025742"/>
    </source>
</evidence>
<dbReference type="InterPro" id="IPR004843">
    <property type="entry name" value="Calcineurin-like_PHP"/>
</dbReference>
<evidence type="ECO:0000259" key="5">
    <source>
        <dbReference type="Pfam" id="PF00149"/>
    </source>
</evidence>
<gene>
    <name evidence="6" type="ORF">DI563_20660</name>
</gene>
<keyword evidence="6" id="KW-0540">Nuclease</keyword>
<keyword evidence="6" id="KW-0269">Exonuclease</keyword>
<dbReference type="PANTHER" id="PTHR42988:SF2">
    <property type="entry name" value="CYCLIC NUCLEOTIDE PHOSPHODIESTERASE CBUA0032-RELATED"/>
    <property type="match status" value="1"/>
</dbReference>
<protein>
    <submittedName>
        <fullName evidence="6">DNA repair exonuclease</fullName>
    </submittedName>
</protein>
<comment type="similarity">
    <text evidence="4">Belongs to the cyclic nucleotide phosphodiesterase class-III family.</text>
</comment>